<dbReference type="InterPro" id="IPR053772">
    <property type="entry name" value="At1g61320/At1g61330-like"/>
</dbReference>
<dbReference type="InterPro" id="IPR032675">
    <property type="entry name" value="LRR_dom_sf"/>
</dbReference>
<name>A0A8X8XBS2_SALSN</name>
<dbReference type="PANTHER" id="PTHR34145:SF68">
    <property type="entry name" value="FBD DOMAIN-CONTAINING PROTEIN"/>
    <property type="match status" value="1"/>
</dbReference>
<gene>
    <name evidence="1" type="ORF">SASPL_131819</name>
</gene>
<dbReference type="Proteomes" id="UP000298416">
    <property type="component" value="Unassembled WGS sequence"/>
</dbReference>
<keyword evidence="2" id="KW-1185">Reference proteome</keyword>
<dbReference type="PANTHER" id="PTHR34145">
    <property type="entry name" value="OS02G0105600 PROTEIN"/>
    <property type="match status" value="1"/>
</dbReference>
<dbReference type="AlphaFoldDB" id="A0A8X8XBS2"/>
<dbReference type="SUPFAM" id="SSF52047">
    <property type="entry name" value="RNI-like"/>
    <property type="match status" value="1"/>
</dbReference>
<dbReference type="Gene3D" id="3.80.10.10">
    <property type="entry name" value="Ribonuclease Inhibitor"/>
    <property type="match status" value="1"/>
</dbReference>
<reference evidence="1" key="1">
    <citation type="submission" date="2018-01" db="EMBL/GenBank/DDBJ databases">
        <authorList>
            <person name="Mao J.F."/>
        </authorList>
    </citation>
    <scope>NUCLEOTIDE SEQUENCE</scope>
    <source>
        <strain evidence="1">Huo1</strain>
        <tissue evidence="1">Leaf</tissue>
    </source>
</reference>
<comment type="caution">
    <text evidence="1">The sequence shown here is derived from an EMBL/GenBank/DDBJ whole genome shotgun (WGS) entry which is preliminary data.</text>
</comment>
<dbReference type="EMBL" id="PNBA02000011">
    <property type="protein sequence ID" value="KAG6408796.1"/>
    <property type="molecule type" value="Genomic_DNA"/>
</dbReference>
<evidence type="ECO:0000313" key="1">
    <source>
        <dbReference type="EMBL" id="KAG6408796.1"/>
    </source>
</evidence>
<reference evidence="1" key="2">
    <citation type="submission" date="2020-08" db="EMBL/GenBank/DDBJ databases">
        <title>Plant Genome Project.</title>
        <authorList>
            <person name="Zhang R.-G."/>
        </authorList>
    </citation>
    <scope>NUCLEOTIDE SEQUENCE</scope>
    <source>
        <strain evidence="1">Huo1</strain>
        <tissue evidence="1">Leaf</tissue>
    </source>
</reference>
<sequence length="250" mass="28471">MKVSGEDISLFLRNCPLLRKLTVISSNLTSDVHVCGQTLMLEYLQLHHCVLSSESSLINISAPHLSEVKIGASPGQLWFKNVPKLVVATFLHHFAFQVSCITSQLHKLTLSVSYTESILANSFPQMPNLKELIIRDSSLYKHGYLVGVTSMIKACPRLQKFKFKFLDKFKDETPEAERCPHQRLEILEFRGSSASNIIQSMTYICDEFQKYNTCAPVMSEAEVQAHRDHLKQLKAKLSNQFRLCFFKVKC</sequence>
<accession>A0A8X8XBS2</accession>
<protein>
    <recommendedName>
        <fullName evidence="3">FBD domain-containing protein</fullName>
    </recommendedName>
</protein>
<evidence type="ECO:0000313" key="2">
    <source>
        <dbReference type="Proteomes" id="UP000298416"/>
    </source>
</evidence>
<organism evidence="1">
    <name type="scientific">Salvia splendens</name>
    <name type="common">Scarlet sage</name>
    <dbReference type="NCBI Taxonomy" id="180675"/>
    <lineage>
        <taxon>Eukaryota</taxon>
        <taxon>Viridiplantae</taxon>
        <taxon>Streptophyta</taxon>
        <taxon>Embryophyta</taxon>
        <taxon>Tracheophyta</taxon>
        <taxon>Spermatophyta</taxon>
        <taxon>Magnoliopsida</taxon>
        <taxon>eudicotyledons</taxon>
        <taxon>Gunneridae</taxon>
        <taxon>Pentapetalae</taxon>
        <taxon>asterids</taxon>
        <taxon>lamiids</taxon>
        <taxon>Lamiales</taxon>
        <taxon>Lamiaceae</taxon>
        <taxon>Nepetoideae</taxon>
        <taxon>Mentheae</taxon>
        <taxon>Salviinae</taxon>
        <taxon>Salvia</taxon>
        <taxon>Salvia subgen. Calosphace</taxon>
        <taxon>core Calosphace</taxon>
    </lineage>
</organism>
<evidence type="ECO:0008006" key="3">
    <source>
        <dbReference type="Google" id="ProtNLM"/>
    </source>
</evidence>
<proteinExistence type="predicted"/>